<dbReference type="InterPro" id="IPR013766">
    <property type="entry name" value="Thioredoxin_domain"/>
</dbReference>
<protein>
    <submittedName>
        <fullName evidence="2">Thiol-disulfide isomerase/thioredoxin</fullName>
    </submittedName>
</protein>
<dbReference type="SUPFAM" id="SSF52833">
    <property type="entry name" value="Thioredoxin-like"/>
    <property type="match status" value="1"/>
</dbReference>
<evidence type="ECO:0000313" key="3">
    <source>
        <dbReference type="Proteomes" id="UP000580856"/>
    </source>
</evidence>
<reference evidence="2 3" key="1">
    <citation type="submission" date="2020-03" db="EMBL/GenBank/DDBJ databases">
        <title>Genomic Encyclopedia of Type Strains, Phase IV (KMG-IV): sequencing the most valuable type-strain genomes for metagenomic binning, comparative biology and taxonomic classification.</title>
        <authorList>
            <person name="Goeker M."/>
        </authorList>
    </citation>
    <scope>NUCLEOTIDE SEQUENCE [LARGE SCALE GENOMIC DNA]</scope>
    <source>
        <strain evidence="2 3">DSM 24233</strain>
    </source>
</reference>
<dbReference type="Gene3D" id="3.40.30.10">
    <property type="entry name" value="Glutaredoxin"/>
    <property type="match status" value="1"/>
</dbReference>
<sequence length="182" mass="19782">MAKKDAGVSFGLWWRAAVPVALVLLVACMPWSARGEYLGTIDARGIERLIAQAQGRAVVVSFFATWCSPCREETPEFIALRDEVSHEDLLFVGVSLDFDEEALTGYVRSEGVNYPVYLAEPGVAAHFGVEGIPALLIWDAEGTLRSAQAGYLPREEMRALVMRYIGRGADVSQGRSRTASGG</sequence>
<dbReference type="RefSeq" id="WP_167940839.1">
    <property type="nucleotide sequence ID" value="NZ_JAATJA010000001.1"/>
</dbReference>
<gene>
    <name evidence="2" type="ORF">GGQ74_001459</name>
</gene>
<dbReference type="InterPro" id="IPR050553">
    <property type="entry name" value="Thioredoxin_ResA/DsbE_sf"/>
</dbReference>
<dbReference type="GO" id="GO:0016491">
    <property type="term" value="F:oxidoreductase activity"/>
    <property type="evidence" value="ECO:0007669"/>
    <property type="project" value="InterPro"/>
</dbReference>
<dbReference type="PANTHER" id="PTHR42852:SF13">
    <property type="entry name" value="PROTEIN DIPZ"/>
    <property type="match status" value="1"/>
</dbReference>
<organism evidence="2 3">
    <name type="scientific">Desulfobaculum xiamenense</name>
    <dbReference type="NCBI Taxonomy" id="995050"/>
    <lineage>
        <taxon>Bacteria</taxon>
        <taxon>Pseudomonadati</taxon>
        <taxon>Thermodesulfobacteriota</taxon>
        <taxon>Desulfovibrionia</taxon>
        <taxon>Desulfovibrionales</taxon>
        <taxon>Desulfovibrionaceae</taxon>
        <taxon>Desulfobaculum</taxon>
    </lineage>
</organism>
<keyword evidence="3" id="KW-1185">Reference proteome</keyword>
<dbReference type="CDD" id="cd02966">
    <property type="entry name" value="TlpA_like_family"/>
    <property type="match status" value="1"/>
</dbReference>
<dbReference type="GO" id="GO:0016209">
    <property type="term" value="F:antioxidant activity"/>
    <property type="evidence" value="ECO:0007669"/>
    <property type="project" value="InterPro"/>
</dbReference>
<dbReference type="GO" id="GO:0016853">
    <property type="term" value="F:isomerase activity"/>
    <property type="evidence" value="ECO:0007669"/>
    <property type="project" value="UniProtKB-KW"/>
</dbReference>
<name>A0A846QT48_9BACT</name>
<dbReference type="AlphaFoldDB" id="A0A846QT48"/>
<dbReference type="InterPro" id="IPR036249">
    <property type="entry name" value="Thioredoxin-like_sf"/>
</dbReference>
<comment type="caution">
    <text evidence="2">The sequence shown here is derived from an EMBL/GenBank/DDBJ whole genome shotgun (WGS) entry which is preliminary data.</text>
</comment>
<dbReference type="InterPro" id="IPR000866">
    <property type="entry name" value="AhpC/TSA"/>
</dbReference>
<proteinExistence type="predicted"/>
<evidence type="ECO:0000313" key="2">
    <source>
        <dbReference type="EMBL" id="NJB67819.1"/>
    </source>
</evidence>
<dbReference type="PROSITE" id="PS51352">
    <property type="entry name" value="THIOREDOXIN_2"/>
    <property type="match status" value="1"/>
</dbReference>
<dbReference type="PROSITE" id="PS51257">
    <property type="entry name" value="PROKAR_LIPOPROTEIN"/>
    <property type="match status" value="1"/>
</dbReference>
<dbReference type="EMBL" id="JAATJA010000001">
    <property type="protein sequence ID" value="NJB67819.1"/>
    <property type="molecule type" value="Genomic_DNA"/>
</dbReference>
<dbReference type="PANTHER" id="PTHR42852">
    <property type="entry name" value="THIOL:DISULFIDE INTERCHANGE PROTEIN DSBE"/>
    <property type="match status" value="1"/>
</dbReference>
<dbReference type="Pfam" id="PF00578">
    <property type="entry name" value="AhpC-TSA"/>
    <property type="match status" value="1"/>
</dbReference>
<accession>A0A846QT48</accession>
<evidence type="ECO:0000259" key="1">
    <source>
        <dbReference type="PROSITE" id="PS51352"/>
    </source>
</evidence>
<feature type="domain" description="Thioredoxin" evidence="1">
    <location>
        <begin position="18"/>
        <end position="166"/>
    </location>
</feature>
<keyword evidence="2" id="KW-0413">Isomerase</keyword>
<dbReference type="Proteomes" id="UP000580856">
    <property type="component" value="Unassembled WGS sequence"/>
</dbReference>